<evidence type="ECO:0000256" key="2">
    <source>
        <dbReference type="ARBA" id="ARBA00006333"/>
    </source>
</evidence>
<evidence type="ECO:0000256" key="1">
    <source>
        <dbReference type="ARBA" id="ARBA00001946"/>
    </source>
</evidence>
<evidence type="ECO:0000256" key="4">
    <source>
        <dbReference type="ARBA" id="ARBA00022842"/>
    </source>
</evidence>
<keyword evidence="3 6" id="KW-0479">Metal-binding</keyword>
<evidence type="ECO:0000313" key="8">
    <source>
        <dbReference type="Proteomes" id="UP000772434"/>
    </source>
</evidence>
<dbReference type="OrthoDB" id="3349471at2759"/>
<dbReference type="PANTHER" id="PTHR35201:SF4">
    <property type="entry name" value="BETA-PINACENE SYNTHASE-RELATED"/>
    <property type="match status" value="1"/>
</dbReference>
<accession>A0A9P5TWY5</accession>
<dbReference type="EC" id="4.2.3.-" evidence="6"/>
<dbReference type="SUPFAM" id="SSF48576">
    <property type="entry name" value="Terpenoid synthases"/>
    <property type="match status" value="1"/>
</dbReference>
<dbReference type="Proteomes" id="UP000772434">
    <property type="component" value="Unassembled WGS sequence"/>
</dbReference>
<dbReference type="InterPro" id="IPR008949">
    <property type="entry name" value="Isoprenoid_synthase_dom_sf"/>
</dbReference>
<organism evidence="7 8">
    <name type="scientific">Rhodocollybia butyracea</name>
    <dbReference type="NCBI Taxonomy" id="206335"/>
    <lineage>
        <taxon>Eukaryota</taxon>
        <taxon>Fungi</taxon>
        <taxon>Dikarya</taxon>
        <taxon>Basidiomycota</taxon>
        <taxon>Agaricomycotina</taxon>
        <taxon>Agaricomycetes</taxon>
        <taxon>Agaricomycetidae</taxon>
        <taxon>Agaricales</taxon>
        <taxon>Marasmiineae</taxon>
        <taxon>Omphalotaceae</taxon>
        <taxon>Rhodocollybia</taxon>
    </lineage>
</organism>
<dbReference type="Gene3D" id="1.10.600.10">
    <property type="entry name" value="Farnesyl Diphosphate Synthase"/>
    <property type="match status" value="1"/>
</dbReference>
<protein>
    <recommendedName>
        <fullName evidence="6">Terpene synthase</fullName>
        <ecNumber evidence="6">4.2.3.-</ecNumber>
    </recommendedName>
</protein>
<dbReference type="GO" id="GO:0010333">
    <property type="term" value="F:terpene synthase activity"/>
    <property type="evidence" value="ECO:0007669"/>
    <property type="project" value="InterPro"/>
</dbReference>
<dbReference type="EMBL" id="JADNRY010000503">
    <property type="protein sequence ID" value="KAF9046973.1"/>
    <property type="molecule type" value="Genomic_DNA"/>
</dbReference>
<keyword evidence="8" id="KW-1185">Reference proteome</keyword>
<proteinExistence type="inferred from homology"/>
<evidence type="ECO:0000256" key="3">
    <source>
        <dbReference type="ARBA" id="ARBA00022723"/>
    </source>
</evidence>
<dbReference type="PANTHER" id="PTHR35201">
    <property type="entry name" value="TERPENE SYNTHASE"/>
    <property type="match status" value="1"/>
</dbReference>
<dbReference type="AlphaFoldDB" id="A0A9P5TWY5"/>
<name>A0A9P5TWY5_9AGAR</name>
<keyword evidence="4 6" id="KW-0460">Magnesium</keyword>
<dbReference type="Pfam" id="PF19086">
    <property type="entry name" value="Terpene_syn_C_2"/>
    <property type="match status" value="1"/>
</dbReference>
<reference evidence="7" key="1">
    <citation type="submission" date="2020-11" db="EMBL/GenBank/DDBJ databases">
        <authorList>
            <consortium name="DOE Joint Genome Institute"/>
            <person name="Ahrendt S."/>
            <person name="Riley R."/>
            <person name="Andreopoulos W."/>
            <person name="Labutti K."/>
            <person name="Pangilinan J."/>
            <person name="Ruiz-Duenas F.J."/>
            <person name="Barrasa J.M."/>
            <person name="Sanchez-Garcia M."/>
            <person name="Camarero S."/>
            <person name="Miyauchi S."/>
            <person name="Serrano A."/>
            <person name="Linde D."/>
            <person name="Babiker R."/>
            <person name="Drula E."/>
            <person name="Ayuso-Fernandez I."/>
            <person name="Pacheco R."/>
            <person name="Padilla G."/>
            <person name="Ferreira P."/>
            <person name="Barriuso J."/>
            <person name="Kellner H."/>
            <person name="Castanera R."/>
            <person name="Alfaro M."/>
            <person name="Ramirez L."/>
            <person name="Pisabarro A.G."/>
            <person name="Kuo A."/>
            <person name="Tritt A."/>
            <person name="Lipzen A."/>
            <person name="He G."/>
            <person name="Yan M."/>
            <person name="Ng V."/>
            <person name="Cullen D."/>
            <person name="Martin F."/>
            <person name="Rosso M.-N."/>
            <person name="Henrissat B."/>
            <person name="Hibbett D."/>
            <person name="Martinez A.T."/>
            <person name="Grigoriev I.V."/>
        </authorList>
    </citation>
    <scope>NUCLEOTIDE SEQUENCE</scope>
    <source>
        <strain evidence="7">AH 40177</strain>
    </source>
</reference>
<evidence type="ECO:0000256" key="6">
    <source>
        <dbReference type="RuleBase" id="RU366034"/>
    </source>
</evidence>
<keyword evidence="5 6" id="KW-0456">Lyase</keyword>
<comment type="cofactor">
    <cofactor evidence="1 6">
        <name>Mg(2+)</name>
        <dbReference type="ChEBI" id="CHEBI:18420"/>
    </cofactor>
</comment>
<evidence type="ECO:0000256" key="5">
    <source>
        <dbReference type="ARBA" id="ARBA00023239"/>
    </source>
</evidence>
<sequence length="288" mass="33025">MNLQPFCSTIESSPVPPSLKLGKVSPFPPQAGQPYPPARNHPEWRATPGADFNRMIWAARLTGIYFLTDDYMDVDNQFDRISGFKRAAEAPGLENLLHPEDKAEISHHIVFAQIKKDLPPDTFKQLVKLVWEWWDSHVHEPFKTLDQYLRHRRFNNGIVTWSRYALGINLSDEEIFHPLMREAEAITADHAGLTNDYFSYLKEKLSNSDDTNIIRFLIEHQGCDYTEAMKMVAEKIQQKEKDFITAGLAVINDPVLGRNPEVYRWVCNLPYVMGASKAWSQTVCVVSC</sequence>
<comment type="similarity">
    <text evidence="2 6">Belongs to the terpene synthase family.</text>
</comment>
<comment type="caution">
    <text evidence="7">The sequence shown here is derived from an EMBL/GenBank/DDBJ whole genome shotgun (WGS) entry which is preliminary data.</text>
</comment>
<dbReference type="GO" id="GO:0046872">
    <property type="term" value="F:metal ion binding"/>
    <property type="evidence" value="ECO:0007669"/>
    <property type="project" value="UniProtKB-KW"/>
</dbReference>
<dbReference type="GO" id="GO:0008299">
    <property type="term" value="P:isoprenoid biosynthetic process"/>
    <property type="evidence" value="ECO:0007669"/>
    <property type="project" value="UniProtKB-ARBA"/>
</dbReference>
<dbReference type="InterPro" id="IPR034686">
    <property type="entry name" value="Terpene_cyclase-like_2"/>
</dbReference>
<gene>
    <name evidence="7" type="ORF">BDP27DRAFT_1243600</name>
</gene>
<evidence type="ECO:0000313" key="7">
    <source>
        <dbReference type="EMBL" id="KAF9046973.1"/>
    </source>
</evidence>